<dbReference type="PANTHER" id="PTHR43853:SF8">
    <property type="entry name" value="3-KETOACYL-COA THIOLASE, PEROXISOMAL"/>
    <property type="match status" value="1"/>
</dbReference>
<evidence type="ECO:0000256" key="1">
    <source>
        <dbReference type="ARBA" id="ARBA00004275"/>
    </source>
</evidence>
<dbReference type="Gene3D" id="3.40.47.10">
    <property type="match status" value="2"/>
</dbReference>
<evidence type="ECO:0000313" key="16">
    <source>
        <dbReference type="Proteomes" id="UP000027361"/>
    </source>
</evidence>
<feature type="active site" description="Acyl-thioester intermediate" evidence="11">
    <location>
        <position position="104"/>
    </location>
</feature>
<evidence type="ECO:0000256" key="7">
    <source>
        <dbReference type="ARBA" id="ARBA00023098"/>
    </source>
</evidence>
<keyword evidence="9 12" id="KW-0012">Acyltransferase</keyword>
<evidence type="ECO:0000256" key="9">
    <source>
        <dbReference type="ARBA" id="ARBA00023315"/>
    </source>
</evidence>
<feature type="domain" description="Thiolase N-terminal" evidence="13">
    <location>
        <begin position="19"/>
        <end position="269"/>
    </location>
</feature>
<comment type="caution">
    <text evidence="15">The sequence shown here is derived from an EMBL/GenBank/DDBJ whole genome shotgun (WGS) entry which is preliminary data.</text>
</comment>
<proteinExistence type="inferred from homology"/>
<keyword evidence="5" id="KW-0276">Fatty acid metabolism</keyword>
<feature type="active site" description="Proton acceptor" evidence="11">
    <location>
        <position position="356"/>
    </location>
</feature>
<dbReference type="PROSITE" id="PS00737">
    <property type="entry name" value="THIOLASE_2"/>
    <property type="match status" value="1"/>
</dbReference>
<dbReference type="CDD" id="cd00751">
    <property type="entry name" value="thiolase"/>
    <property type="match status" value="1"/>
</dbReference>
<gene>
    <name evidence="15" type="ORF">K437DRAFT_295854</name>
</gene>
<evidence type="ECO:0000256" key="11">
    <source>
        <dbReference type="PIRSR" id="PIRSR000429-1"/>
    </source>
</evidence>
<evidence type="ECO:0000256" key="2">
    <source>
        <dbReference type="ARBA" id="ARBA00004872"/>
    </source>
</evidence>
<evidence type="ECO:0000256" key="10">
    <source>
        <dbReference type="ARBA" id="ARBA00047605"/>
    </source>
</evidence>
<comment type="subcellular location">
    <subcellularLocation>
        <location evidence="1">Peroxisome</location>
    </subcellularLocation>
</comment>
<keyword evidence="16" id="KW-1185">Reference proteome</keyword>
<dbReference type="GeneID" id="25267290"/>
<dbReference type="InterPro" id="IPR002155">
    <property type="entry name" value="Thiolase"/>
</dbReference>
<dbReference type="InterPro" id="IPR050215">
    <property type="entry name" value="Thiolase-like_sf_Thiolase"/>
</dbReference>
<dbReference type="EMBL" id="JMSN01000091">
    <property type="protein sequence ID" value="KDN40444.1"/>
    <property type="molecule type" value="Genomic_DNA"/>
</dbReference>
<organism evidence="15 16">
    <name type="scientific">Tilletiaria anomala (strain ATCC 24038 / CBS 436.72 / UBC 951)</name>
    <dbReference type="NCBI Taxonomy" id="1037660"/>
    <lineage>
        <taxon>Eukaryota</taxon>
        <taxon>Fungi</taxon>
        <taxon>Dikarya</taxon>
        <taxon>Basidiomycota</taxon>
        <taxon>Ustilaginomycotina</taxon>
        <taxon>Exobasidiomycetes</taxon>
        <taxon>Georgefischeriales</taxon>
        <taxon>Tilletiariaceae</taxon>
        <taxon>Tilletiaria</taxon>
    </lineage>
</organism>
<dbReference type="AlphaFoldDB" id="A0A066VNV5"/>
<comment type="similarity">
    <text evidence="3 12">Belongs to the thiolase-like superfamily. Thiolase family.</text>
</comment>
<keyword evidence="8" id="KW-0576">Peroxisome</keyword>
<keyword evidence="7" id="KW-0443">Lipid metabolism</keyword>
<evidence type="ECO:0000259" key="13">
    <source>
        <dbReference type="Pfam" id="PF00108"/>
    </source>
</evidence>
<dbReference type="InterPro" id="IPR020615">
    <property type="entry name" value="Thiolase_acyl_enz_int_AS"/>
</dbReference>
<reference evidence="15 16" key="1">
    <citation type="submission" date="2014-05" db="EMBL/GenBank/DDBJ databases">
        <title>Draft genome sequence of a rare smut relative, Tilletiaria anomala UBC 951.</title>
        <authorList>
            <consortium name="DOE Joint Genome Institute"/>
            <person name="Toome M."/>
            <person name="Kuo A."/>
            <person name="Henrissat B."/>
            <person name="Lipzen A."/>
            <person name="Tritt A."/>
            <person name="Yoshinaga Y."/>
            <person name="Zane M."/>
            <person name="Barry K."/>
            <person name="Grigoriev I.V."/>
            <person name="Spatafora J.W."/>
            <person name="Aimea M.C."/>
        </authorList>
    </citation>
    <scope>NUCLEOTIDE SEQUENCE [LARGE SCALE GENOMIC DNA]</scope>
    <source>
        <strain evidence="15 16">UBC 951</strain>
    </source>
</reference>
<evidence type="ECO:0000256" key="4">
    <source>
        <dbReference type="ARBA" id="ARBA00022679"/>
    </source>
</evidence>
<dbReference type="GO" id="GO:0003988">
    <property type="term" value="F:acetyl-CoA C-acyltransferase activity"/>
    <property type="evidence" value="ECO:0007669"/>
    <property type="project" value="UniProtKB-EC"/>
</dbReference>
<dbReference type="GO" id="GO:0006635">
    <property type="term" value="P:fatty acid beta-oxidation"/>
    <property type="evidence" value="ECO:0007669"/>
    <property type="project" value="TreeGrafter"/>
</dbReference>
<evidence type="ECO:0000256" key="3">
    <source>
        <dbReference type="ARBA" id="ARBA00010982"/>
    </source>
</evidence>
<dbReference type="SUPFAM" id="SSF53901">
    <property type="entry name" value="Thiolase-like"/>
    <property type="match status" value="2"/>
</dbReference>
<name>A0A066VNV5_TILAU</name>
<evidence type="ECO:0000256" key="12">
    <source>
        <dbReference type="RuleBase" id="RU003557"/>
    </source>
</evidence>
<accession>A0A066VNV5</accession>
<dbReference type="InterPro" id="IPR020613">
    <property type="entry name" value="Thiolase_CS"/>
</dbReference>
<evidence type="ECO:0000256" key="5">
    <source>
        <dbReference type="ARBA" id="ARBA00022832"/>
    </source>
</evidence>
<evidence type="ECO:0000313" key="15">
    <source>
        <dbReference type="EMBL" id="KDN40444.1"/>
    </source>
</evidence>
<dbReference type="FunFam" id="3.40.47.10:FF:000010">
    <property type="entry name" value="Acetyl-CoA acetyltransferase (Thiolase)"/>
    <property type="match status" value="1"/>
</dbReference>
<dbReference type="InParanoid" id="A0A066VNV5"/>
<protein>
    <submittedName>
        <fullName evidence="15">Thiolase</fullName>
    </submittedName>
</protein>
<dbReference type="STRING" id="1037660.A0A066VNV5"/>
<feature type="domain" description="Thiolase C-terminal" evidence="14">
    <location>
        <begin position="278"/>
        <end position="398"/>
    </location>
</feature>
<dbReference type="NCBIfam" id="TIGR01930">
    <property type="entry name" value="AcCoA-C-Actrans"/>
    <property type="match status" value="1"/>
</dbReference>
<dbReference type="GO" id="GO:0005777">
    <property type="term" value="C:peroxisome"/>
    <property type="evidence" value="ECO:0007669"/>
    <property type="project" value="UniProtKB-SubCell"/>
</dbReference>
<feature type="active site" description="Proton acceptor" evidence="11">
    <location>
        <position position="386"/>
    </location>
</feature>
<dbReference type="GO" id="GO:0010124">
    <property type="term" value="P:phenylacetate catabolic process"/>
    <property type="evidence" value="ECO:0007669"/>
    <property type="project" value="TreeGrafter"/>
</dbReference>
<dbReference type="RefSeq" id="XP_013241401.1">
    <property type="nucleotide sequence ID" value="XM_013385947.1"/>
</dbReference>
<dbReference type="OMA" id="MTAFPEP"/>
<dbReference type="PIRSF" id="PIRSF000429">
    <property type="entry name" value="Ac-CoA_Ac_transf"/>
    <property type="match status" value="1"/>
</dbReference>
<dbReference type="Pfam" id="PF02803">
    <property type="entry name" value="Thiolase_C"/>
    <property type="match status" value="1"/>
</dbReference>
<dbReference type="InterPro" id="IPR016039">
    <property type="entry name" value="Thiolase-like"/>
</dbReference>
<keyword evidence="6" id="KW-0809">Transit peptide</keyword>
<keyword evidence="4 12" id="KW-0808">Transferase</keyword>
<dbReference type="HOGENOM" id="CLU_031026_1_1_1"/>
<dbReference type="InterPro" id="IPR020616">
    <property type="entry name" value="Thiolase_N"/>
</dbReference>
<dbReference type="PANTHER" id="PTHR43853">
    <property type="entry name" value="3-KETOACYL-COA THIOLASE, PEROXISOMAL"/>
    <property type="match status" value="1"/>
</dbReference>
<comment type="pathway">
    <text evidence="2">Lipid metabolism; fatty acid metabolism.</text>
</comment>
<dbReference type="PROSITE" id="PS00098">
    <property type="entry name" value="THIOLASE_1"/>
    <property type="match status" value="1"/>
</dbReference>
<evidence type="ECO:0000259" key="14">
    <source>
        <dbReference type="Pfam" id="PF02803"/>
    </source>
</evidence>
<comment type="catalytic activity">
    <reaction evidence="10">
        <text>an acyl-CoA + acetyl-CoA = a 3-oxoacyl-CoA + CoA</text>
        <dbReference type="Rhea" id="RHEA:21564"/>
        <dbReference type="ChEBI" id="CHEBI:57287"/>
        <dbReference type="ChEBI" id="CHEBI:57288"/>
        <dbReference type="ChEBI" id="CHEBI:58342"/>
        <dbReference type="ChEBI" id="CHEBI:90726"/>
        <dbReference type="EC" id="2.3.1.16"/>
    </reaction>
</comment>
<dbReference type="Proteomes" id="UP000027361">
    <property type="component" value="Unassembled WGS sequence"/>
</dbReference>
<evidence type="ECO:0000256" key="6">
    <source>
        <dbReference type="ARBA" id="ARBA00022946"/>
    </source>
</evidence>
<dbReference type="InterPro" id="IPR020617">
    <property type="entry name" value="Thiolase_C"/>
</dbReference>
<sequence>MPAIPQGKSAVTQKNDDDVVIVSALRTAITRAKKGGLAQCCPEEMLGNVLKAVLAQSKIDPKLIQDVAVGNVLPPGGGATQARQAALWAGIPNTAAVMSLNRQCSSGLQAVNQIATAISTGQIDIGIGAGVESMTLNYGAGVMPEKMSDRVAENEEAADCLMPMGITSENVAKEYGISRAAQDKFAAQSQIKADAAQKAGKFQSEIVIVKYTDDDGNERVVDRDDGVRSGVTAESLAKLKPAFAKDGATHAGNASQVSDGAAAVLLARRSVANKLGLPVLAKFVSAAVVGVPPRVMGIGPAFAIPRVLELTGLSKDDIEIWEINEAFASQALMSIEHVGIPYEKVNPNGGAIALGHPLGCTGARQIATALAEAKREKKKLICTSMCIGTGMGMASIIVNEQ</sequence>
<evidence type="ECO:0000256" key="8">
    <source>
        <dbReference type="ARBA" id="ARBA00023140"/>
    </source>
</evidence>
<dbReference type="OrthoDB" id="5404651at2759"/>
<dbReference type="Pfam" id="PF00108">
    <property type="entry name" value="Thiolase_N"/>
    <property type="match status" value="1"/>
</dbReference>